<dbReference type="AlphaFoldDB" id="A0A916Z9F1"/>
<organism evidence="2 3">
    <name type="scientific">Croceicoccus mobilis</name>
    <dbReference type="NCBI Taxonomy" id="1703339"/>
    <lineage>
        <taxon>Bacteria</taxon>
        <taxon>Pseudomonadati</taxon>
        <taxon>Pseudomonadota</taxon>
        <taxon>Alphaproteobacteria</taxon>
        <taxon>Sphingomonadales</taxon>
        <taxon>Erythrobacteraceae</taxon>
        <taxon>Croceicoccus</taxon>
    </lineage>
</organism>
<dbReference type="RefSeq" id="WP_066769638.1">
    <property type="nucleotide sequence ID" value="NZ_BMIP01000011.1"/>
</dbReference>
<gene>
    <name evidence="2" type="ORF">GCM10010990_34700</name>
</gene>
<protein>
    <recommendedName>
        <fullName evidence="1">YspA cpYpsA-related SLOG domain-containing protein</fullName>
    </recommendedName>
</protein>
<dbReference type="OrthoDB" id="9806973at2"/>
<dbReference type="Pfam" id="PF10686">
    <property type="entry name" value="YAcAr"/>
    <property type="match status" value="1"/>
</dbReference>
<dbReference type="Proteomes" id="UP000612349">
    <property type="component" value="Unassembled WGS sequence"/>
</dbReference>
<dbReference type="EMBL" id="BMIP01000011">
    <property type="protein sequence ID" value="GGD81824.1"/>
    <property type="molecule type" value="Genomic_DNA"/>
</dbReference>
<dbReference type="InterPro" id="IPR019627">
    <property type="entry name" value="YAcAr"/>
</dbReference>
<evidence type="ECO:0000259" key="1">
    <source>
        <dbReference type="Pfam" id="PF10686"/>
    </source>
</evidence>
<name>A0A916Z9F1_9SPHN</name>
<feature type="domain" description="YspA cpYpsA-related SLOG" evidence="1">
    <location>
        <begin position="205"/>
        <end position="269"/>
    </location>
</feature>
<evidence type="ECO:0000313" key="2">
    <source>
        <dbReference type="EMBL" id="GGD81824.1"/>
    </source>
</evidence>
<keyword evidence="3" id="KW-1185">Reference proteome</keyword>
<reference evidence="2" key="2">
    <citation type="submission" date="2020-09" db="EMBL/GenBank/DDBJ databases">
        <authorList>
            <person name="Sun Q."/>
            <person name="Zhou Y."/>
        </authorList>
    </citation>
    <scope>NUCLEOTIDE SEQUENCE</scope>
    <source>
        <strain evidence="2">CGMCC 1.15360</strain>
    </source>
</reference>
<sequence length="332" mass="37111">MTTFNNFADLAAARIQMADARENTVEAYDGAFIEHTDMAKLSMVDEPMAADMPDADMVRGAVELAIGTIFDVLKDTRMEEFAQQIAWGMVNSFHMTARIVERREDDAAKKLGELVRHFDPSEIYAVELEETQEHCQTLQGCRESLEAMRDHASDVYHVETGRAWTATRGSQVSNNGVTASQVNGRDYLAARAKQKRDRLAPEGPMVVVSGGQEGWHDYEMIWEILDDIKARIPNMVLGTTGMRKGVDRMASSWAQKNGVNTVAFMPDRSHGNRAPFLRNEKLVKLQPVEAIVCEGSGIQSNLAQRLRAAGVPLHVRRLKDQMAQTEQSKMWA</sequence>
<evidence type="ECO:0000313" key="3">
    <source>
        <dbReference type="Proteomes" id="UP000612349"/>
    </source>
</evidence>
<accession>A0A916Z9F1</accession>
<proteinExistence type="predicted"/>
<reference evidence="2" key="1">
    <citation type="journal article" date="2014" name="Int. J. Syst. Evol. Microbiol.">
        <title>Complete genome sequence of Corynebacterium casei LMG S-19264T (=DSM 44701T), isolated from a smear-ripened cheese.</title>
        <authorList>
            <consortium name="US DOE Joint Genome Institute (JGI-PGF)"/>
            <person name="Walter F."/>
            <person name="Albersmeier A."/>
            <person name="Kalinowski J."/>
            <person name="Ruckert C."/>
        </authorList>
    </citation>
    <scope>NUCLEOTIDE SEQUENCE</scope>
    <source>
        <strain evidence="2">CGMCC 1.15360</strain>
    </source>
</reference>
<comment type="caution">
    <text evidence="2">The sequence shown here is derived from an EMBL/GenBank/DDBJ whole genome shotgun (WGS) entry which is preliminary data.</text>
</comment>